<evidence type="ECO:0000313" key="3">
    <source>
        <dbReference type="Proteomes" id="UP000351155"/>
    </source>
</evidence>
<proteinExistence type="predicted"/>
<evidence type="ECO:0000313" key="1">
    <source>
        <dbReference type="EMBL" id="VFS19501.1"/>
    </source>
</evidence>
<dbReference type="EMBL" id="CAADIW010000045">
    <property type="protein sequence ID" value="VFS40729.1"/>
    <property type="molecule type" value="Genomic_DNA"/>
</dbReference>
<accession>A0A484X672</accession>
<dbReference type="Proteomes" id="UP000351155">
    <property type="component" value="Unassembled WGS sequence"/>
</dbReference>
<reference evidence="1 3" key="1">
    <citation type="submission" date="2019-03" db="EMBL/GenBank/DDBJ databases">
        <authorList>
            <consortium name="Pathogen Informatics"/>
        </authorList>
    </citation>
    <scope>NUCLEOTIDE SEQUENCE [LARGE SCALE GENOMIC DNA]</scope>
    <source>
        <strain evidence="1 3">NCTC12126</strain>
    </source>
</reference>
<protein>
    <submittedName>
        <fullName evidence="1">Uncharacterized protein</fullName>
    </submittedName>
</protein>
<sequence length="45" mass="5574">MIDFSKLIRELREMAEKLPNWKFLLIWSVLFILSVGYFIGQVRWW</sequence>
<dbReference type="EMBL" id="CAADIW010000008">
    <property type="protein sequence ID" value="VFS19501.1"/>
    <property type="molecule type" value="Genomic_DNA"/>
</dbReference>
<organism evidence="1 3">
    <name type="scientific">Enterobacter cancerogenus</name>
    <dbReference type="NCBI Taxonomy" id="69218"/>
    <lineage>
        <taxon>Bacteria</taxon>
        <taxon>Pseudomonadati</taxon>
        <taxon>Pseudomonadota</taxon>
        <taxon>Gammaproteobacteria</taxon>
        <taxon>Enterobacterales</taxon>
        <taxon>Enterobacteriaceae</taxon>
        <taxon>Enterobacter</taxon>
        <taxon>Enterobacter cloacae complex</taxon>
    </lineage>
</organism>
<name>A0A484X672_9ENTR</name>
<evidence type="ECO:0000313" key="2">
    <source>
        <dbReference type="EMBL" id="VFS40729.1"/>
    </source>
</evidence>
<dbReference type="AlphaFoldDB" id="A0A484X672"/>
<gene>
    <name evidence="1" type="ORF">NCTC12126_01639</name>
    <name evidence="2" type="ORF">NCTC12126_04188</name>
</gene>